<protein>
    <submittedName>
        <fullName evidence="2">Uncharacterized protein</fullName>
    </submittedName>
</protein>
<dbReference type="AlphaFoldDB" id="A0A6J5WXT0"/>
<dbReference type="Proteomes" id="UP000507245">
    <property type="component" value="Unassembled WGS sequence"/>
</dbReference>
<evidence type="ECO:0000313" key="4">
    <source>
        <dbReference type="Proteomes" id="UP000507245"/>
    </source>
</evidence>
<keyword evidence="4" id="KW-1185">Reference proteome</keyword>
<evidence type="ECO:0000313" key="2">
    <source>
        <dbReference type="EMBL" id="CAB4306289.1"/>
    </source>
</evidence>
<evidence type="ECO:0000313" key="1">
    <source>
        <dbReference type="EMBL" id="CAB4275901.1"/>
    </source>
</evidence>
<sequence>MMRSRKGYARKVLYKFSHATFVGIYIVSGCGDQELSMFFMCVHRNAFTFPIRGPSDSHAFIPEEHKWPRFLRMLIT</sequence>
<dbReference type="EMBL" id="CAEKKB010000004">
    <property type="protein sequence ID" value="CAB4306289.1"/>
    <property type="molecule type" value="Genomic_DNA"/>
</dbReference>
<name>A0A6J5WXT0_PRUAR</name>
<dbReference type="PROSITE" id="PS51257">
    <property type="entry name" value="PROKAR_LIPOPROTEIN"/>
    <property type="match status" value="1"/>
</dbReference>
<proteinExistence type="predicted"/>
<dbReference type="EMBL" id="CAEKDK010000004">
    <property type="protein sequence ID" value="CAB4275901.1"/>
    <property type="molecule type" value="Genomic_DNA"/>
</dbReference>
<gene>
    <name evidence="1" type="ORF">CURHAP_LOCUS24876</name>
    <name evidence="2" type="ORF">ORAREDHAP_LOCUS24469</name>
</gene>
<reference evidence="4" key="1">
    <citation type="journal article" date="2020" name="Genome Biol.">
        <title>Gamete binning: chromosome-level and haplotype-resolved genome assembly enabled by high-throughput single-cell sequencing of gamete genomes.</title>
        <authorList>
            <person name="Campoy J.A."/>
            <person name="Sun H."/>
            <person name="Goel M."/>
            <person name="Jiao W.-B."/>
            <person name="Folz-Donahue K."/>
            <person name="Wang N."/>
            <person name="Rubio M."/>
            <person name="Liu C."/>
            <person name="Kukat C."/>
            <person name="Ruiz D."/>
            <person name="Huettel B."/>
            <person name="Schneeberger K."/>
        </authorList>
    </citation>
    <scope>NUCLEOTIDE SEQUENCE [LARGE SCALE GENOMIC DNA]</scope>
    <source>
        <strain evidence="4">cv. Rojo Pasion</strain>
    </source>
</reference>
<accession>A0A6J5WXT0</accession>
<reference evidence="2 3" key="2">
    <citation type="submission" date="2020-05" db="EMBL/GenBank/DDBJ databases">
        <authorList>
            <person name="Campoy J."/>
            <person name="Schneeberger K."/>
            <person name="Spophaly S."/>
        </authorList>
    </citation>
    <scope>NUCLEOTIDE SEQUENCE [LARGE SCALE GENOMIC DNA]</scope>
    <source>
        <strain evidence="2">PruArmRojPasFocal</strain>
    </source>
</reference>
<dbReference type="Proteomes" id="UP000507222">
    <property type="component" value="Unassembled WGS sequence"/>
</dbReference>
<evidence type="ECO:0000313" key="3">
    <source>
        <dbReference type="Proteomes" id="UP000507222"/>
    </source>
</evidence>
<organism evidence="2 4">
    <name type="scientific">Prunus armeniaca</name>
    <name type="common">Apricot</name>
    <name type="synonym">Armeniaca vulgaris</name>
    <dbReference type="NCBI Taxonomy" id="36596"/>
    <lineage>
        <taxon>Eukaryota</taxon>
        <taxon>Viridiplantae</taxon>
        <taxon>Streptophyta</taxon>
        <taxon>Embryophyta</taxon>
        <taxon>Tracheophyta</taxon>
        <taxon>Spermatophyta</taxon>
        <taxon>Magnoliopsida</taxon>
        <taxon>eudicotyledons</taxon>
        <taxon>Gunneridae</taxon>
        <taxon>Pentapetalae</taxon>
        <taxon>rosids</taxon>
        <taxon>fabids</taxon>
        <taxon>Rosales</taxon>
        <taxon>Rosaceae</taxon>
        <taxon>Amygdaloideae</taxon>
        <taxon>Amygdaleae</taxon>
        <taxon>Prunus</taxon>
    </lineage>
</organism>